<name>A0A2W4R0V7_9GAMM</name>
<sequence>MTGFCLFAYNDDISGLGTLILLQAPAWPFLGKLELQNRIPKRELGNEQTIPPSPPLQKGAGGIFMENN</sequence>
<dbReference type="Proteomes" id="UP000249396">
    <property type="component" value="Unassembled WGS sequence"/>
</dbReference>
<evidence type="ECO:0000313" key="3">
    <source>
        <dbReference type="Proteomes" id="UP000249396"/>
    </source>
</evidence>
<proteinExistence type="predicted"/>
<feature type="region of interest" description="Disordered" evidence="1">
    <location>
        <begin position="43"/>
        <end position="68"/>
    </location>
</feature>
<gene>
    <name evidence="2" type="ORF">DM484_17655</name>
</gene>
<dbReference type="AlphaFoldDB" id="A0A2W4R0V7"/>
<evidence type="ECO:0000313" key="2">
    <source>
        <dbReference type="EMBL" id="PZN75909.1"/>
    </source>
</evidence>
<comment type="caution">
    <text evidence="2">The sequence shown here is derived from an EMBL/GenBank/DDBJ whole genome shotgun (WGS) entry which is preliminary data.</text>
</comment>
<protein>
    <submittedName>
        <fullName evidence="2">Uncharacterized protein</fullName>
    </submittedName>
</protein>
<evidence type="ECO:0000256" key="1">
    <source>
        <dbReference type="SAM" id="MobiDB-lite"/>
    </source>
</evidence>
<reference evidence="2 3" key="1">
    <citation type="journal article" date="2018" name="Aquat. Microb. Ecol.">
        <title>Gammaproteobacterial methanotrophs dominate.</title>
        <authorList>
            <person name="Rissanen A.J."/>
            <person name="Saarenheimo J."/>
            <person name="Tiirola M."/>
            <person name="Peura S."/>
            <person name="Aalto S.L."/>
            <person name="Karvinen A."/>
            <person name="Nykanen H."/>
        </authorList>
    </citation>
    <scope>NUCLEOTIDE SEQUENCE [LARGE SCALE GENOMIC DNA]</scope>
    <source>
        <strain evidence="2">AMbin10</strain>
    </source>
</reference>
<dbReference type="EMBL" id="QJPH01000371">
    <property type="protein sequence ID" value="PZN75909.1"/>
    <property type="molecule type" value="Genomic_DNA"/>
</dbReference>
<accession>A0A2W4R0V7</accession>
<organism evidence="2 3">
    <name type="scientific">Candidatus Methylumidiphilus alinenensis</name>
    <dbReference type="NCBI Taxonomy" id="2202197"/>
    <lineage>
        <taxon>Bacteria</taxon>
        <taxon>Pseudomonadati</taxon>
        <taxon>Pseudomonadota</taxon>
        <taxon>Gammaproteobacteria</taxon>
        <taxon>Methylococcales</taxon>
        <taxon>Candidatus Methylumidiphilus</taxon>
    </lineage>
</organism>